<name>A0A845UVR9_9GAMM</name>
<accession>A0A845UVR9</accession>
<evidence type="ECO:0000259" key="1">
    <source>
        <dbReference type="Pfam" id="PF21168"/>
    </source>
</evidence>
<dbReference type="RefSeq" id="WP_164209217.1">
    <property type="nucleotide sequence ID" value="NZ_JAAGSC010000023.1"/>
</dbReference>
<comment type="caution">
    <text evidence="2">The sequence shown here is derived from an EMBL/GenBank/DDBJ whole genome shotgun (WGS) entry which is preliminary data.</text>
</comment>
<evidence type="ECO:0000313" key="3">
    <source>
        <dbReference type="Proteomes" id="UP000484885"/>
    </source>
</evidence>
<sequence length="326" mass="35245">MSHATQFSPDRNGQHALRLAAAGAGQQSLINFVFGGGRPVWPSSDIGLEWLGGDLRCEQWLAGAPVRFGNGDQWHWSRNADLLAVALSAPDQGDPAKTTARFYRELIGTVRSAGYPHLLRIWNYLPDINGGNGDNERYRRFCVGRGQALAEAGLEDARMCAATAIGSQDDHFRLFAVAGRSPGQSVENPRQVSSWEYPNLYGPRSPAFARATAVDLADGRIALLISGTASVVGHATAHPGNVLAQTDEAVSNLAALLAEAASDLDRPGLARFGEEAAARVYVRDPADWPAVYGRLRQHWPSLALAGFHGDICRRNLLMEIEAWHCA</sequence>
<reference evidence="2 3" key="1">
    <citation type="submission" date="2020-02" db="EMBL/GenBank/DDBJ databases">
        <authorList>
            <person name="Zhang X.-Y."/>
        </authorList>
    </citation>
    <scope>NUCLEOTIDE SEQUENCE [LARGE SCALE GENOMIC DNA]</scope>
    <source>
        <strain evidence="2 3">C33</strain>
    </source>
</reference>
<dbReference type="InterPro" id="IPR049368">
    <property type="entry name" value="FkbO_Hyg5-like_N"/>
</dbReference>
<dbReference type="Pfam" id="PF21168">
    <property type="entry name" value="FkbO_Hyg5-like_N"/>
    <property type="match status" value="1"/>
</dbReference>
<organism evidence="2 3">
    <name type="scientific">Wenzhouxiangella limi</name>
    <dbReference type="NCBI Taxonomy" id="2707351"/>
    <lineage>
        <taxon>Bacteria</taxon>
        <taxon>Pseudomonadati</taxon>
        <taxon>Pseudomonadota</taxon>
        <taxon>Gammaproteobacteria</taxon>
        <taxon>Chromatiales</taxon>
        <taxon>Wenzhouxiangellaceae</taxon>
        <taxon>Wenzhouxiangella</taxon>
    </lineage>
</organism>
<dbReference type="AlphaFoldDB" id="A0A845UVR9"/>
<evidence type="ECO:0000313" key="2">
    <source>
        <dbReference type="EMBL" id="NDY94322.1"/>
    </source>
</evidence>
<dbReference type="SUPFAM" id="SSF55298">
    <property type="entry name" value="YjgF-like"/>
    <property type="match status" value="1"/>
</dbReference>
<dbReference type="Gene3D" id="3.30.1330.40">
    <property type="entry name" value="RutC-like"/>
    <property type="match status" value="1"/>
</dbReference>
<feature type="domain" description="Chorismatase FkbO/Hyg5-like N-terminal" evidence="1">
    <location>
        <begin position="58"/>
        <end position="178"/>
    </location>
</feature>
<protein>
    <submittedName>
        <fullName evidence="2">Pteridine-dependent deoxygenase like protein</fullName>
    </submittedName>
</protein>
<proteinExistence type="predicted"/>
<dbReference type="Proteomes" id="UP000484885">
    <property type="component" value="Unassembled WGS sequence"/>
</dbReference>
<gene>
    <name evidence="2" type="ORF">G3I74_01070</name>
</gene>
<dbReference type="EMBL" id="JAAGSC010000023">
    <property type="protein sequence ID" value="NDY94322.1"/>
    <property type="molecule type" value="Genomic_DNA"/>
</dbReference>
<dbReference type="InterPro" id="IPR035959">
    <property type="entry name" value="RutC-like_sf"/>
</dbReference>
<keyword evidence="3" id="KW-1185">Reference proteome</keyword>